<proteinExistence type="predicted"/>
<gene>
    <name evidence="8" type="primary">prkC_12</name>
    <name evidence="8" type="ORF">Pan44_46140</name>
</gene>
<organism evidence="8 9">
    <name type="scientific">Caulifigura coniformis</name>
    <dbReference type="NCBI Taxonomy" id="2527983"/>
    <lineage>
        <taxon>Bacteria</taxon>
        <taxon>Pseudomonadati</taxon>
        <taxon>Planctomycetota</taxon>
        <taxon>Planctomycetia</taxon>
        <taxon>Planctomycetales</taxon>
        <taxon>Planctomycetaceae</taxon>
        <taxon>Caulifigura</taxon>
    </lineage>
</organism>
<evidence type="ECO:0000256" key="6">
    <source>
        <dbReference type="SAM" id="MobiDB-lite"/>
    </source>
</evidence>
<evidence type="ECO:0000256" key="1">
    <source>
        <dbReference type="ARBA" id="ARBA00022679"/>
    </source>
</evidence>
<dbReference type="RefSeq" id="WP_145034022.1">
    <property type="nucleotide sequence ID" value="NZ_CP036271.1"/>
</dbReference>
<dbReference type="SMART" id="SM00220">
    <property type="entry name" value="S_TKc"/>
    <property type="match status" value="1"/>
</dbReference>
<dbReference type="Proteomes" id="UP000315700">
    <property type="component" value="Chromosome"/>
</dbReference>
<dbReference type="PROSITE" id="PS50011">
    <property type="entry name" value="PROTEIN_KINASE_DOM"/>
    <property type="match status" value="1"/>
</dbReference>
<evidence type="ECO:0000256" key="5">
    <source>
        <dbReference type="PROSITE-ProRule" id="PRU10141"/>
    </source>
</evidence>
<dbReference type="EMBL" id="CP036271">
    <property type="protein sequence ID" value="QDT56558.1"/>
    <property type="molecule type" value="Genomic_DNA"/>
</dbReference>
<accession>A0A517SKB2</accession>
<dbReference type="Pfam" id="PF00069">
    <property type="entry name" value="Pkinase"/>
    <property type="match status" value="1"/>
</dbReference>
<reference evidence="8 9" key="1">
    <citation type="submission" date="2019-02" db="EMBL/GenBank/DDBJ databases">
        <title>Deep-cultivation of Planctomycetes and their phenomic and genomic characterization uncovers novel biology.</title>
        <authorList>
            <person name="Wiegand S."/>
            <person name="Jogler M."/>
            <person name="Boedeker C."/>
            <person name="Pinto D."/>
            <person name="Vollmers J."/>
            <person name="Rivas-Marin E."/>
            <person name="Kohn T."/>
            <person name="Peeters S.H."/>
            <person name="Heuer A."/>
            <person name="Rast P."/>
            <person name="Oberbeckmann S."/>
            <person name="Bunk B."/>
            <person name="Jeske O."/>
            <person name="Meyerdierks A."/>
            <person name="Storesund J.E."/>
            <person name="Kallscheuer N."/>
            <person name="Luecker S."/>
            <person name="Lage O.M."/>
            <person name="Pohl T."/>
            <person name="Merkel B.J."/>
            <person name="Hornburger P."/>
            <person name="Mueller R.-W."/>
            <person name="Bruemmer F."/>
            <person name="Labrenz M."/>
            <person name="Spormann A.M."/>
            <person name="Op den Camp H."/>
            <person name="Overmann J."/>
            <person name="Amann R."/>
            <person name="Jetten M.S.M."/>
            <person name="Mascher T."/>
            <person name="Medema M.H."/>
            <person name="Devos D.P."/>
            <person name="Kaster A.-K."/>
            <person name="Ovreas L."/>
            <person name="Rohde M."/>
            <person name="Galperin M.Y."/>
            <person name="Jogler C."/>
        </authorList>
    </citation>
    <scope>NUCLEOTIDE SEQUENCE [LARGE SCALE GENOMIC DNA]</scope>
    <source>
        <strain evidence="8 9">Pan44</strain>
    </source>
</reference>
<evidence type="ECO:0000256" key="4">
    <source>
        <dbReference type="ARBA" id="ARBA00022840"/>
    </source>
</evidence>
<dbReference type="InterPro" id="IPR011009">
    <property type="entry name" value="Kinase-like_dom_sf"/>
</dbReference>
<dbReference type="EC" id="2.7.11.1" evidence="8"/>
<dbReference type="InterPro" id="IPR000719">
    <property type="entry name" value="Prot_kinase_dom"/>
</dbReference>
<keyword evidence="9" id="KW-1185">Reference proteome</keyword>
<dbReference type="InterPro" id="IPR008271">
    <property type="entry name" value="Ser/Thr_kinase_AS"/>
</dbReference>
<feature type="domain" description="Protein kinase" evidence="7">
    <location>
        <begin position="104"/>
        <end position="356"/>
    </location>
</feature>
<evidence type="ECO:0000259" key="7">
    <source>
        <dbReference type="PROSITE" id="PS50011"/>
    </source>
</evidence>
<keyword evidence="2 5" id="KW-0547">Nucleotide-binding</keyword>
<dbReference type="Gene3D" id="3.30.200.20">
    <property type="entry name" value="Phosphorylase Kinase, domain 1"/>
    <property type="match status" value="1"/>
</dbReference>
<name>A0A517SKB2_9PLAN</name>
<dbReference type="InterPro" id="IPR017441">
    <property type="entry name" value="Protein_kinase_ATP_BS"/>
</dbReference>
<dbReference type="OrthoDB" id="6111975at2"/>
<dbReference type="InParanoid" id="A0A517SKB2"/>
<keyword evidence="3 8" id="KW-0418">Kinase</keyword>
<evidence type="ECO:0000313" key="9">
    <source>
        <dbReference type="Proteomes" id="UP000315700"/>
    </source>
</evidence>
<feature type="binding site" evidence="5">
    <location>
        <position position="133"/>
    </location>
    <ligand>
        <name>ATP</name>
        <dbReference type="ChEBI" id="CHEBI:30616"/>
    </ligand>
</feature>
<dbReference type="Gene3D" id="1.10.510.10">
    <property type="entry name" value="Transferase(Phosphotransferase) domain 1"/>
    <property type="match status" value="1"/>
</dbReference>
<feature type="region of interest" description="Disordered" evidence="6">
    <location>
        <begin position="694"/>
        <end position="738"/>
    </location>
</feature>
<dbReference type="KEGG" id="ccos:Pan44_46140"/>
<dbReference type="GO" id="GO:0004674">
    <property type="term" value="F:protein serine/threonine kinase activity"/>
    <property type="evidence" value="ECO:0007669"/>
    <property type="project" value="UniProtKB-EC"/>
</dbReference>
<dbReference type="PROSITE" id="PS00107">
    <property type="entry name" value="PROTEIN_KINASE_ATP"/>
    <property type="match status" value="1"/>
</dbReference>
<keyword evidence="1 8" id="KW-0808">Transferase</keyword>
<protein>
    <submittedName>
        <fullName evidence="8">Serine/threonine-protein kinase PrkC</fullName>
        <ecNumber evidence="8">2.7.11.1</ecNumber>
    </submittedName>
</protein>
<dbReference type="PROSITE" id="PS00108">
    <property type="entry name" value="PROTEIN_KINASE_ST"/>
    <property type="match status" value="1"/>
</dbReference>
<evidence type="ECO:0000256" key="3">
    <source>
        <dbReference type="ARBA" id="ARBA00022777"/>
    </source>
</evidence>
<keyword evidence="4 5" id="KW-0067">ATP-binding</keyword>
<dbReference type="AlphaFoldDB" id="A0A517SKB2"/>
<dbReference type="GO" id="GO:0005524">
    <property type="term" value="F:ATP binding"/>
    <property type="evidence" value="ECO:0007669"/>
    <property type="project" value="UniProtKB-UniRule"/>
</dbReference>
<dbReference type="SUPFAM" id="SSF56112">
    <property type="entry name" value="Protein kinase-like (PK-like)"/>
    <property type="match status" value="1"/>
</dbReference>
<dbReference type="PANTHER" id="PTHR43289">
    <property type="entry name" value="MITOGEN-ACTIVATED PROTEIN KINASE KINASE KINASE 20-RELATED"/>
    <property type="match status" value="1"/>
</dbReference>
<dbReference type="PANTHER" id="PTHR43289:SF6">
    <property type="entry name" value="SERINE_THREONINE-PROTEIN KINASE NEKL-3"/>
    <property type="match status" value="1"/>
</dbReference>
<evidence type="ECO:0000313" key="8">
    <source>
        <dbReference type="EMBL" id="QDT56558.1"/>
    </source>
</evidence>
<feature type="compositionally biased region" description="Basic and acidic residues" evidence="6">
    <location>
        <begin position="713"/>
        <end position="726"/>
    </location>
</feature>
<sequence>MLEKIVDEICDEFESSLQRGDQPSIEELLATAGDDLRAELLEPLMALELEYQVRRGGSCYIDEWQIRFSGDRETVLNTFRSFLWEGSDSAIEHRCTDDLMLRHFRLKALIGRGAFGTVWLAFDSRLERDVAIKTPHCYVRPGHDGVISAPKEAATAARLRHAHILAVHDVSEIHGHWFMVTDFVTGGTLAEHLKTHSFSCHDAAVMASQIADGVAHAHSQGVVHRDLKPSNVLLDDRGNLLLADFGLAVSPGGPIPNDGFVCGSRAYMSPEQERGIYGGPRADLYSLGKIIDDLLEAATANDSVSTATVRPSSKAPAGNAWTTRWLGRIRERCCQCDPELRYGSADEVFADLAQVVAGRPPRTACGPRSERLAWNARRMLIPGSLGLLLLVMAIAIAARHSVSPPPHPDARLVRITTDPPGCELTIVPLDPVTDDPIPERLEKLSGKTPIETHLLPGDYLMVAVLDETHWLEVTRHIPARHEVMGYGSSSRRWRIRDGVIVLHDISIRSPLASIPMVVVPDSKGLLVSSPGIDPNLAERVDVPAFYVSTTTMNRESLLKRRGVQEGSPAAGNVFLNLARVIERTEFDGCRLASAAEYAAMVAHAKFLSKAGVRGVDDDVLEWTSSRPGARGAGIRPRIPVRERPQCLVMGAGGVILRNCEGAPVLQPTCEDRDQDRQYRELDFRYVRSIRPRTTPGDFVKSQRELACGTARPMIREKSPDPKREPESALPRDTAGRDK</sequence>
<evidence type="ECO:0000256" key="2">
    <source>
        <dbReference type="ARBA" id="ARBA00022741"/>
    </source>
</evidence>
<dbReference type="CDD" id="cd14014">
    <property type="entry name" value="STKc_PknB_like"/>
    <property type="match status" value="1"/>
</dbReference>